<dbReference type="EMBL" id="CP002032">
    <property type="protein sequence ID" value="ADH61399.1"/>
    <property type="molecule type" value="Genomic_DNA"/>
</dbReference>
<dbReference type="RefSeq" id="WP_013150631.1">
    <property type="nucleotide sequence ID" value="NC_014209.1"/>
</dbReference>
<evidence type="ECO:0000256" key="4">
    <source>
        <dbReference type="ARBA" id="ARBA00023139"/>
    </source>
</evidence>
<keyword evidence="5" id="KW-0449">Lipoprotein</keyword>
<dbReference type="Gene3D" id="3.40.190.10">
    <property type="entry name" value="Periplasmic binding protein-like II"/>
    <property type="match status" value="1"/>
</dbReference>
<accession>A0ABM5LRI5</accession>
<dbReference type="Pfam" id="PF01547">
    <property type="entry name" value="SBP_bac_1"/>
    <property type="match status" value="1"/>
</dbReference>
<proteinExistence type="predicted"/>
<evidence type="ECO:0000313" key="7">
    <source>
        <dbReference type="Proteomes" id="UP000002064"/>
    </source>
</evidence>
<keyword evidence="7" id="KW-1185">Reference proteome</keyword>
<dbReference type="Proteomes" id="UP000002064">
    <property type="component" value="Chromosome"/>
</dbReference>
<keyword evidence="4" id="KW-0564">Palmitate</keyword>
<reference evidence="6 7" key="1">
    <citation type="submission" date="2010-05" db="EMBL/GenBank/DDBJ databases">
        <title>Complete sequence of Thermoanaerobacter mathranii subsp. mathranii mathranii str. A3.</title>
        <authorList>
            <consortium name="US DOE Joint Genome Institute"/>
            <person name="Lucas S."/>
            <person name="Copeland A."/>
            <person name="Lapidus A."/>
            <person name="Cheng J.-F."/>
            <person name="Bruce D."/>
            <person name="Goodwin L."/>
            <person name="Pitluck S."/>
            <person name="Held B."/>
            <person name="Detter J.C."/>
            <person name="Han C."/>
            <person name="Tapia R."/>
            <person name="Land M."/>
            <person name="Hauser L."/>
            <person name="Kyrpides N."/>
            <person name="Mikhailova N."/>
            <person name="Zhou J."/>
            <person name="Hemme C."/>
            <person name="Woyke T."/>
        </authorList>
    </citation>
    <scope>NUCLEOTIDE SEQUENCE [LARGE SCALE GENOMIC DNA]</scope>
    <source>
        <strain evidence="6 7">A3</strain>
    </source>
</reference>
<evidence type="ECO:0000256" key="5">
    <source>
        <dbReference type="ARBA" id="ARBA00023288"/>
    </source>
</evidence>
<evidence type="ECO:0000256" key="2">
    <source>
        <dbReference type="ARBA" id="ARBA00022729"/>
    </source>
</evidence>
<sequence length="450" mass="50361">MKKFLSLILIFSILTMIILPGCGMKDSTQNAEQEGSNGNKGPAELTLWTFVGLHGNLYEDAVNRWNKTHPDRPIKLKVTTYPYQEMHDKLAMALQTGVGAPDIADVEIGRFPQYLEGTPQLADLTDLVESDRDKFIQSRLEIYSKEGKLYGMPTHGGAVMAFYNKEILDEAGVDPSKIVTWDEFVEAGKLVKAKTGKPMVAIGRTAFWDFSTMIGQQGSDVFNENDNVILDNDRNVRALQFLHDMIYKYQIAVIPPGGQPDTEEAYGWINEGNVASVIMPFWFMSRFVSYMPDLKGKILVAPVPVWKDGNIYPTVGLGGTGTVVPLQGKHVDLAKEFLYFAKGTPEANIEIWNVLGFDPPRWDVWEQLANDPGDNEYTQYFVNGKDIFKILLSSTEGNVFSLRSNKWVPTANSLLATQVLYEVLETNEATPEQALKKAADELRREIETGE</sequence>
<organism evidence="6 7">
    <name type="scientific">Thermoanaerobacter mathranii subsp. mathranii (strain DSM 11426 / CCUG 53645 / CIP 108742 / A3)</name>
    <dbReference type="NCBI Taxonomy" id="583358"/>
    <lineage>
        <taxon>Bacteria</taxon>
        <taxon>Bacillati</taxon>
        <taxon>Bacillota</taxon>
        <taxon>Clostridia</taxon>
        <taxon>Thermoanaerobacterales</taxon>
        <taxon>Thermoanaerobacteraceae</taxon>
        <taxon>Thermoanaerobacter</taxon>
    </lineage>
</organism>
<dbReference type="SUPFAM" id="SSF53850">
    <property type="entry name" value="Periplasmic binding protein-like II"/>
    <property type="match status" value="1"/>
</dbReference>
<keyword evidence="2" id="KW-0732">Signal</keyword>
<dbReference type="PANTHER" id="PTHR43649:SF33">
    <property type="entry name" value="POLYGALACTURONAN_RHAMNOGALACTURONAN-BINDING PROTEIN YTCQ"/>
    <property type="match status" value="1"/>
</dbReference>
<dbReference type="InterPro" id="IPR050490">
    <property type="entry name" value="Bact_solute-bd_prot1"/>
</dbReference>
<keyword evidence="3" id="KW-0472">Membrane</keyword>
<dbReference type="CDD" id="cd13585">
    <property type="entry name" value="PBP2_TMBP_like"/>
    <property type="match status" value="1"/>
</dbReference>
<dbReference type="InterPro" id="IPR006059">
    <property type="entry name" value="SBP"/>
</dbReference>
<gene>
    <name evidence="6" type="ordered locus">Tmath_1694</name>
</gene>
<name>A0ABM5LRI5_THEM3</name>
<evidence type="ECO:0000313" key="6">
    <source>
        <dbReference type="EMBL" id="ADH61399.1"/>
    </source>
</evidence>
<dbReference type="PANTHER" id="PTHR43649">
    <property type="entry name" value="ARABINOSE-BINDING PROTEIN-RELATED"/>
    <property type="match status" value="1"/>
</dbReference>
<evidence type="ECO:0000256" key="1">
    <source>
        <dbReference type="ARBA" id="ARBA00022475"/>
    </source>
</evidence>
<evidence type="ECO:0000256" key="3">
    <source>
        <dbReference type="ARBA" id="ARBA00023136"/>
    </source>
</evidence>
<protein>
    <submittedName>
        <fullName evidence="6">Extracellular solute-binding protein family 1</fullName>
    </submittedName>
</protein>
<keyword evidence="1" id="KW-1003">Cell membrane</keyword>